<dbReference type="EMBL" id="NEVH01009429">
    <property type="protein sequence ID" value="PNF32964.1"/>
    <property type="molecule type" value="Genomic_DNA"/>
</dbReference>
<sequence>MLLSRHQNAGQNHNIKRAIRSFENVAQFKYLGTTARDQKLIQGEIKMRFNLGSACFHSVQNPLSFRLLPRRVKIRIYITIILSVVLY</sequence>
<accession>A0A2J7QWM5</accession>
<organism evidence="1 2">
    <name type="scientific">Cryptotermes secundus</name>
    <dbReference type="NCBI Taxonomy" id="105785"/>
    <lineage>
        <taxon>Eukaryota</taxon>
        <taxon>Metazoa</taxon>
        <taxon>Ecdysozoa</taxon>
        <taxon>Arthropoda</taxon>
        <taxon>Hexapoda</taxon>
        <taxon>Insecta</taxon>
        <taxon>Pterygota</taxon>
        <taxon>Neoptera</taxon>
        <taxon>Polyneoptera</taxon>
        <taxon>Dictyoptera</taxon>
        <taxon>Blattodea</taxon>
        <taxon>Blattoidea</taxon>
        <taxon>Termitoidae</taxon>
        <taxon>Kalotermitidae</taxon>
        <taxon>Cryptotermitinae</taxon>
        <taxon>Cryptotermes</taxon>
    </lineage>
</organism>
<protein>
    <submittedName>
        <fullName evidence="1">Uncharacterized protein</fullName>
    </submittedName>
</protein>
<keyword evidence="2" id="KW-1185">Reference proteome</keyword>
<evidence type="ECO:0000313" key="1">
    <source>
        <dbReference type="EMBL" id="PNF32964.1"/>
    </source>
</evidence>
<evidence type="ECO:0000313" key="2">
    <source>
        <dbReference type="Proteomes" id="UP000235965"/>
    </source>
</evidence>
<gene>
    <name evidence="1" type="ORF">B7P43_G16668</name>
</gene>
<comment type="caution">
    <text evidence="1">The sequence shown here is derived from an EMBL/GenBank/DDBJ whole genome shotgun (WGS) entry which is preliminary data.</text>
</comment>
<dbReference type="InParanoid" id="A0A2J7QWM5"/>
<dbReference type="AlphaFoldDB" id="A0A2J7QWM5"/>
<name>A0A2J7QWM5_9NEOP</name>
<proteinExistence type="predicted"/>
<dbReference type="Proteomes" id="UP000235965">
    <property type="component" value="Unassembled WGS sequence"/>
</dbReference>
<reference evidence="1 2" key="1">
    <citation type="submission" date="2017-12" db="EMBL/GenBank/DDBJ databases">
        <title>Hemimetabolous genomes reveal molecular basis of termite eusociality.</title>
        <authorList>
            <person name="Harrison M.C."/>
            <person name="Jongepier E."/>
            <person name="Robertson H.M."/>
            <person name="Arning N."/>
            <person name="Bitard-Feildel T."/>
            <person name="Chao H."/>
            <person name="Childers C.P."/>
            <person name="Dinh H."/>
            <person name="Doddapaneni H."/>
            <person name="Dugan S."/>
            <person name="Gowin J."/>
            <person name="Greiner C."/>
            <person name="Han Y."/>
            <person name="Hu H."/>
            <person name="Hughes D.S.T."/>
            <person name="Huylmans A.-K."/>
            <person name="Kemena C."/>
            <person name="Kremer L.P.M."/>
            <person name="Lee S.L."/>
            <person name="Lopez-Ezquerra A."/>
            <person name="Mallet L."/>
            <person name="Monroy-Kuhn J.M."/>
            <person name="Moser A."/>
            <person name="Murali S.C."/>
            <person name="Muzny D.M."/>
            <person name="Otani S."/>
            <person name="Piulachs M.-D."/>
            <person name="Poelchau M."/>
            <person name="Qu J."/>
            <person name="Schaub F."/>
            <person name="Wada-Katsumata A."/>
            <person name="Worley K.C."/>
            <person name="Xie Q."/>
            <person name="Ylla G."/>
            <person name="Poulsen M."/>
            <person name="Gibbs R.A."/>
            <person name="Schal C."/>
            <person name="Richards S."/>
            <person name="Belles X."/>
            <person name="Korb J."/>
            <person name="Bornberg-Bauer E."/>
        </authorList>
    </citation>
    <scope>NUCLEOTIDE SEQUENCE [LARGE SCALE GENOMIC DNA]</scope>
    <source>
        <tissue evidence="1">Whole body</tissue>
    </source>
</reference>